<dbReference type="PANTHER" id="PTHR45625:SF4">
    <property type="entry name" value="PEPTIDYLPROLYL ISOMERASE DOMAIN AND WD REPEAT-CONTAINING PROTEIN 1"/>
    <property type="match status" value="1"/>
</dbReference>
<comment type="catalytic activity">
    <reaction evidence="3">
        <text>[protein]-peptidylproline (omega=180) = [protein]-peptidylproline (omega=0)</text>
        <dbReference type="Rhea" id="RHEA:16237"/>
        <dbReference type="Rhea" id="RHEA-COMP:10747"/>
        <dbReference type="Rhea" id="RHEA-COMP:10748"/>
        <dbReference type="ChEBI" id="CHEBI:83833"/>
        <dbReference type="ChEBI" id="CHEBI:83834"/>
        <dbReference type="EC" id="5.2.1.8"/>
    </reaction>
</comment>
<evidence type="ECO:0000259" key="5">
    <source>
        <dbReference type="PROSITE" id="PS50072"/>
    </source>
</evidence>
<gene>
    <name evidence="6" type="ORF">theurythT_10150</name>
</gene>
<sequence length="251" mass="26749">MTNKSLIKAVGIAAGLSFVPASFATVVDIETTQGTIQVNLFDQSTPKTVANFLTYVNEQSYVDTVIHRSVEDFVVQGGGFTFDGETLQPIDVNGTVDNEPEWSNIEGTIAMAKVAGDPDSATSQWFFNVGNNSANLDLQNEGFTVFGQVVSGMNVVEQINQLETCGDVPMVDFSDSDCTSNVTPTDANLVKIISITVSDSSTDTEDSVDKVPNIFEPITPTPDPGGDDSSSGGSMPLMLIGLLGLMRLFRK</sequence>
<accession>A0ABQ6H054</accession>
<dbReference type="Proteomes" id="UP001157133">
    <property type="component" value="Unassembled WGS sequence"/>
</dbReference>
<dbReference type="PANTHER" id="PTHR45625">
    <property type="entry name" value="PEPTIDYL-PROLYL CIS-TRANS ISOMERASE-RELATED"/>
    <property type="match status" value="1"/>
</dbReference>
<dbReference type="PROSITE" id="PS50072">
    <property type="entry name" value="CSA_PPIASE_2"/>
    <property type="match status" value="1"/>
</dbReference>
<evidence type="ECO:0000313" key="7">
    <source>
        <dbReference type="Proteomes" id="UP001157133"/>
    </source>
</evidence>
<dbReference type="EC" id="5.2.1.8" evidence="3"/>
<dbReference type="RefSeq" id="WP_284206895.1">
    <property type="nucleotide sequence ID" value="NZ_BSSU01000004.1"/>
</dbReference>
<protein>
    <recommendedName>
        <fullName evidence="3">Peptidyl-prolyl cis-trans isomerase</fullName>
        <shortName evidence="3">PPIase</shortName>
        <ecNumber evidence="3">5.2.1.8</ecNumber>
    </recommendedName>
</protein>
<feature type="region of interest" description="Disordered" evidence="4">
    <location>
        <begin position="201"/>
        <end position="233"/>
    </location>
</feature>
<feature type="domain" description="PPIase cyclophilin-type" evidence="5">
    <location>
        <begin position="23"/>
        <end position="180"/>
    </location>
</feature>
<name>A0ABQ6H054_9GAMM</name>
<feature type="signal peptide" evidence="3">
    <location>
        <begin position="1"/>
        <end position="24"/>
    </location>
</feature>
<dbReference type="InterPro" id="IPR029000">
    <property type="entry name" value="Cyclophilin-like_dom_sf"/>
</dbReference>
<comment type="similarity">
    <text evidence="3">Belongs to the cyclophilin-type PPIase family.</text>
</comment>
<dbReference type="InterPro" id="IPR002130">
    <property type="entry name" value="Cyclophilin-type_PPIase_dom"/>
</dbReference>
<evidence type="ECO:0000256" key="2">
    <source>
        <dbReference type="ARBA" id="ARBA00023235"/>
    </source>
</evidence>
<comment type="caution">
    <text evidence="6">The sequence shown here is derived from an EMBL/GenBank/DDBJ whole genome shotgun (WGS) entry which is preliminary data.</text>
</comment>
<dbReference type="InterPro" id="IPR044666">
    <property type="entry name" value="Cyclophilin_A-like"/>
</dbReference>
<comment type="function">
    <text evidence="3">PPIases accelerate the folding of proteins. It catalyzes the cis-trans isomerization of proline imidic peptide bonds in oligopeptides.</text>
</comment>
<dbReference type="SUPFAM" id="SSF50891">
    <property type="entry name" value="Cyclophilin-like"/>
    <property type="match status" value="1"/>
</dbReference>
<keyword evidence="2 3" id="KW-0413">Isomerase</keyword>
<dbReference type="Gene3D" id="2.40.100.10">
    <property type="entry name" value="Cyclophilin-like"/>
    <property type="match status" value="1"/>
</dbReference>
<keyword evidence="7" id="KW-1185">Reference proteome</keyword>
<feature type="chain" id="PRO_5044992799" description="Peptidyl-prolyl cis-trans isomerase" evidence="3">
    <location>
        <begin position="25"/>
        <end position="251"/>
    </location>
</feature>
<keyword evidence="1 3" id="KW-0697">Rotamase</keyword>
<proteinExistence type="inferred from homology"/>
<evidence type="ECO:0000256" key="3">
    <source>
        <dbReference type="RuleBase" id="RU363019"/>
    </source>
</evidence>
<dbReference type="EMBL" id="BSSU01000004">
    <property type="protein sequence ID" value="GLX81563.1"/>
    <property type="molecule type" value="Genomic_DNA"/>
</dbReference>
<reference evidence="6 7" key="1">
    <citation type="submission" date="2023-03" db="EMBL/GenBank/DDBJ databases">
        <title>Draft genome sequence of Thalassotalea eurytherma JCM 18482T.</title>
        <authorList>
            <person name="Sawabe T."/>
        </authorList>
    </citation>
    <scope>NUCLEOTIDE SEQUENCE [LARGE SCALE GENOMIC DNA]</scope>
    <source>
        <strain evidence="6 7">JCM 18482</strain>
    </source>
</reference>
<organism evidence="6 7">
    <name type="scientific">Thalassotalea eurytherma</name>
    <dbReference type="NCBI Taxonomy" id="1144278"/>
    <lineage>
        <taxon>Bacteria</taxon>
        <taxon>Pseudomonadati</taxon>
        <taxon>Pseudomonadota</taxon>
        <taxon>Gammaproteobacteria</taxon>
        <taxon>Alteromonadales</taxon>
        <taxon>Colwelliaceae</taxon>
        <taxon>Thalassotalea</taxon>
    </lineage>
</organism>
<dbReference type="Pfam" id="PF00160">
    <property type="entry name" value="Pro_isomerase"/>
    <property type="match status" value="1"/>
</dbReference>
<evidence type="ECO:0000256" key="1">
    <source>
        <dbReference type="ARBA" id="ARBA00023110"/>
    </source>
</evidence>
<dbReference type="PRINTS" id="PR00153">
    <property type="entry name" value="CSAPPISMRASE"/>
</dbReference>
<keyword evidence="3" id="KW-0732">Signal</keyword>
<evidence type="ECO:0000313" key="6">
    <source>
        <dbReference type="EMBL" id="GLX81563.1"/>
    </source>
</evidence>
<evidence type="ECO:0000256" key="4">
    <source>
        <dbReference type="SAM" id="MobiDB-lite"/>
    </source>
</evidence>